<organism evidence="1 2">
    <name type="scientific">Globodera rostochiensis</name>
    <name type="common">Golden nematode worm</name>
    <name type="synonym">Heterodera rostochiensis</name>
    <dbReference type="NCBI Taxonomy" id="31243"/>
    <lineage>
        <taxon>Eukaryota</taxon>
        <taxon>Metazoa</taxon>
        <taxon>Ecdysozoa</taxon>
        <taxon>Nematoda</taxon>
        <taxon>Chromadorea</taxon>
        <taxon>Rhabditida</taxon>
        <taxon>Tylenchina</taxon>
        <taxon>Tylenchomorpha</taxon>
        <taxon>Tylenchoidea</taxon>
        <taxon>Heteroderidae</taxon>
        <taxon>Heteroderinae</taxon>
        <taxon>Globodera</taxon>
    </lineage>
</organism>
<accession>A0A914GXE7</accession>
<dbReference type="WBParaSite" id="Gr19_v10_g11273.t1">
    <property type="protein sequence ID" value="Gr19_v10_g11273.t1"/>
    <property type="gene ID" value="Gr19_v10_g11273"/>
</dbReference>
<name>A0A914GXE7_GLORO</name>
<reference evidence="2" key="1">
    <citation type="submission" date="2022-11" db="UniProtKB">
        <authorList>
            <consortium name="WormBaseParasite"/>
        </authorList>
    </citation>
    <scope>IDENTIFICATION</scope>
</reference>
<keyword evidence="1" id="KW-1185">Reference proteome</keyword>
<protein>
    <submittedName>
        <fullName evidence="2">Uncharacterized protein</fullName>
    </submittedName>
</protein>
<sequence length="104" mass="11996">MGERRVFSSRLANLWTYSFPTIPPAMESRTSNLSASIHRHGDYQLRLARSSAYVQAKVAPNLSKNLQKCPKCLVMVDIRLHAKCPADGLYQPYQWVLDPERWYV</sequence>
<proteinExistence type="predicted"/>
<evidence type="ECO:0000313" key="2">
    <source>
        <dbReference type="WBParaSite" id="Gr19_v10_g11273.t1"/>
    </source>
</evidence>
<dbReference type="AlphaFoldDB" id="A0A914GXE7"/>
<evidence type="ECO:0000313" key="1">
    <source>
        <dbReference type="Proteomes" id="UP000887572"/>
    </source>
</evidence>
<dbReference type="Proteomes" id="UP000887572">
    <property type="component" value="Unplaced"/>
</dbReference>